<reference evidence="1 2" key="1">
    <citation type="submission" date="2020-08" db="EMBL/GenBank/DDBJ databases">
        <title>Genomic Encyclopedia of Archaeal and Bacterial Type Strains, Phase II (KMG-II): from individual species to whole genera.</title>
        <authorList>
            <person name="Goeker M."/>
        </authorList>
    </citation>
    <scope>NUCLEOTIDE SEQUENCE [LARGE SCALE GENOMIC DNA]</scope>
    <source>
        <strain evidence="1 2">DSM 23288</strain>
    </source>
</reference>
<dbReference type="Proteomes" id="UP000585272">
    <property type="component" value="Unassembled WGS sequence"/>
</dbReference>
<sequence length="72" mass="7797">MTSVDQLEYFTRQLEEAAARLRGGELEPEQAARLVEECARVAGDAANELDRRVRAAADPPAPGQTTLPTQTS</sequence>
<keyword evidence="2" id="KW-1185">Reference proteome</keyword>
<accession>A0A840IL17</accession>
<organism evidence="1 2">
    <name type="scientific">Conexibacter arvalis</name>
    <dbReference type="NCBI Taxonomy" id="912552"/>
    <lineage>
        <taxon>Bacteria</taxon>
        <taxon>Bacillati</taxon>
        <taxon>Actinomycetota</taxon>
        <taxon>Thermoleophilia</taxon>
        <taxon>Solirubrobacterales</taxon>
        <taxon>Conexibacteraceae</taxon>
        <taxon>Conexibacter</taxon>
    </lineage>
</organism>
<evidence type="ECO:0000313" key="1">
    <source>
        <dbReference type="EMBL" id="MBB4664833.1"/>
    </source>
</evidence>
<proteinExistence type="predicted"/>
<protein>
    <submittedName>
        <fullName evidence="1">Uncharacterized protein</fullName>
    </submittedName>
</protein>
<evidence type="ECO:0000313" key="2">
    <source>
        <dbReference type="Proteomes" id="UP000585272"/>
    </source>
</evidence>
<gene>
    <name evidence="1" type="ORF">BDZ31_004451</name>
</gene>
<dbReference type="EMBL" id="JACHNU010000009">
    <property type="protein sequence ID" value="MBB4664833.1"/>
    <property type="molecule type" value="Genomic_DNA"/>
</dbReference>
<name>A0A840IL17_9ACTN</name>
<comment type="caution">
    <text evidence="1">The sequence shown here is derived from an EMBL/GenBank/DDBJ whole genome shotgun (WGS) entry which is preliminary data.</text>
</comment>
<dbReference type="RefSeq" id="WP_183345232.1">
    <property type="nucleotide sequence ID" value="NZ_JACHNU010000009.1"/>
</dbReference>
<dbReference type="AlphaFoldDB" id="A0A840IL17"/>